<feature type="compositionally biased region" description="Basic residues" evidence="1">
    <location>
        <begin position="66"/>
        <end position="84"/>
    </location>
</feature>
<organism evidence="2 3">
    <name type="scientific">Diplodia intermedia</name>
    <dbReference type="NCBI Taxonomy" id="856260"/>
    <lineage>
        <taxon>Eukaryota</taxon>
        <taxon>Fungi</taxon>
        <taxon>Dikarya</taxon>
        <taxon>Ascomycota</taxon>
        <taxon>Pezizomycotina</taxon>
        <taxon>Dothideomycetes</taxon>
        <taxon>Dothideomycetes incertae sedis</taxon>
        <taxon>Botryosphaeriales</taxon>
        <taxon>Botryosphaeriaceae</taxon>
        <taxon>Diplodia</taxon>
    </lineage>
</organism>
<reference evidence="2 3" key="1">
    <citation type="journal article" date="2023" name="Plant Dis.">
        <title>First Report of Diplodia intermedia Causing Canker and Dieback Diseases on Apple Trees in Canada.</title>
        <authorList>
            <person name="Ellouze W."/>
            <person name="Ilyukhin E."/>
            <person name="Sulman M."/>
            <person name="Ali S."/>
        </authorList>
    </citation>
    <scope>NUCLEOTIDE SEQUENCE [LARGE SCALE GENOMIC DNA]</scope>
    <source>
        <strain evidence="2 3">M45-28</strain>
    </source>
</reference>
<feature type="compositionally biased region" description="Low complexity" evidence="1">
    <location>
        <begin position="32"/>
        <end position="46"/>
    </location>
</feature>
<evidence type="ECO:0000313" key="2">
    <source>
        <dbReference type="EMBL" id="KAL1651933.1"/>
    </source>
</evidence>
<proteinExistence type="predicted"/>
<feature type="region of interest" description="Disordered" evidence="1">
    <location>
        <begin position="18"/>
        <end position="163"/>
    </location>
</feature>
<comment type="caution">
    <text evidence="2">The sequence shown here is derived from an EMBL/GenBank/DDBJ whole genome shotgun (WGS) entry which is preliminary data.</text>
</comment>
<sequence length="163" mass="18091">MSDTYDSYDLYKPSQRVFVRDWPGGGGAAADSRSPLPSRRSSTMSPERGKDNMALVLRSGQDFERLRRKAKRHAAAARRRRSSTRGKDRSEEVRDLEEEEGAGDRRDGGDGSGTEGGKATVTDLEDGEESESEVPERFQEFFNQDYKPPVADAVNGASEEKVE</sequence>
<dbReference type="Proteomes" id="UP001521184">
    <property type="component" value="Unassembled WGS sequence"/>
</dbReference>
<keyword evidence="3" id="KW-1185">Reference proteome</keyword>
<gene>
    <name evidence="2" type="ORF">SLS58_000056</name>
</gene>
<name>A0ABR3U4N5_9PEZI</name>
<feature type="compositionally biased region" description="Acidic residues" evidence="1">
    <location>
        <begin position="123"/>
        <end position="133"/>
    </location>
</feature>
<evidence type="ECO:0000256" key="1">
    <source>
        <dbReference type="SAM" id="MobiDB-lite"/>
    </source>
</evidence>
<protein>
    <submittedName>
        <fullName evidence="2">Uncharacterized protein</fullName>
    </submittedName>
</protein>
<accession>A0ABR3U4N5</accession>
<dbReference type="EMBL" id="JAKEKT020000001">
    <property type="protein sequence ID" value="KAL1651933.1"/>
    <property type="molecule type" value="Genomic_DNA"/>
</dbReference>
<evidence type="ECO:0000313" key="3">
    <source>
        <dbReference type="Proteomes" id="UP001521184"/>
    </source>
</evidence>